<accession>A0A4Y2VZQ2</accession>
<evidence type="ECO:0000313" key="2">
    <source>
        <dbReference type="EMBL" id="GBO30135.1"/>
    </source>
</evidence>
<organism evidence="1 3">
    <name type="scientific">Araneus ventricosus</name>
    <name type="common">Orbweaver spider</name>
    <name type="synonym">Epeira ventricosa</name>
    <dbReference type="NCBI Taxonomy" id="182803"/>
    <lineage>
        <taxon>Eukaryota</taxon>
        <taxon>Metazoa</taxon>
        <taxon>Ecdysozoa</taxon>
        <taxon>Arthropoda</taxon>
        <taxon>Chelicerata</taxon>
        <taxon>Arachnida</taxon>
        <taxon>Araneae</taxon>
        <taxon>Araneomorphae</taxon>
        <taxon>Entelegynae</taxon>
        <taxon>Araneoidea</taxon>
        <taxon>Araneidae</taxon>
        <taxon>Araneus</taxon>
    </lineage>
</organism>
<reference evidence="1 3" key="1">
    <citation type="journal article" date="2019" name="Sci. Rep.">
        <title>Orb-weaving spider Araneus ventricosus genome elucidates the spidroin gene catalogue.</title>
        <authorList>
            <person name="Kono N."/>
            <person name="Nakamura H."/>
            <person name="Ohtoshi R."/>
            <person name="Moran D.A.P."/>
            <person name="Shinohara A."/>
            <person name="Yoshida Y."/>
            <person name="Fujiwara M."/>
            <person name="Mori M."/>
            <person name="Tomita M."/>
            <person name="Arakawa K."/>
        </authorList>
    </citation>
    <scope>NUCLEOTIDE SEQUENCE [LARGE SCALE GENOMIC DNA]</scope>
</reference>
<gene>
    <name evidence="2" type="ORF">AVEN_171219_1</name>
    <name evidence="1" type="ORF">AVEN_193319_1</name>
</gene>
<dbReference type="EMBL" id="BGPR01053322">
    <property type="protein sequence ID" value="GBO30135.1"/>
    <property type="molecule type" value="Genomic_DNA"/>
</dbReference>
<dbReference type="Proteomes" id="UP000499080">
    <property type="component" value="Unassembled WGS sequence"/>
</dbReference>
<name>A0A4Y2VZQ2_ARAVE</name>
<evidence type="ECO:0000313" key="3">
    <source>
        <dbReference type="Proteomes" id="UP000499080"/>
    </source>
</evidence>
<dbReference type="OrthoDB" id="6435440at2759"/>
<comment type="caution">
    <text evidence="1">The sequence shown here is derived from an EMBL/GenBank/DDBJ whole genome shotgun (WGS) entry which is preliminary data.</text>
</comment>
<dbReference type="AlphaFoldDB" id="A0A4Y2VZQ2"/>
<proteinExistence type="predicted"/>
<keyword evidence="3" id="KW-1185">Reference proteome</keyword>
<dbReference type="EMBL" id="BGPR01053318">
    <property type="protein sequence ID" value="GBO30131.1"/>
    <property type="molecule type" value="Genomic_DNA"/>
</dbReference>
<sequence>MALEHMSTEQYKLKIRADKTPVAEHERLFYAPTVNAVTIVMVEDESDRSEMIIQKRGEGLESIIKTRRSYDSLQYPIIFCQGEGRVTFPFKTNKATYGINYK</sequence>
<evidence type="ECO:0000313" key="1">
    <source>
        <dbReference type="EMBL" id="GBO30131.1"/>
    </source>
</evidence>
<protein>
    <submittedName>
        <fullName evidence="1">Uncharacterized protein</fullName>
    </submittedName>
</protein>